<reference evidence="7" key="1">
    <citation type="submission" date="2024-07" db="EMBL/GenBank/DDBJ databases">
        <authorList>
            <person name="Li X.-J."/>
            <person name="Wang X."/>
        </authorList>
    </citation>
    <scope>NUCLEOTIDE SEQUENCE</scope>
    <source>
        <strain evidence="7">HSP-334</strain>
    </source>
</reference>
<dbReference type="EMBL" id="CP165644">
    <property type="protein sequence ID" value="XDU67584.1"/>
    <property type="molecule type" value="Genomic_DNA"/>
</dbReference>
<gene>
    <name evidence="7" type="ORF">AB8B22_04005</name>
</gene>
<dbReference type="GO" id="GO:0006508">
    <property type="term" value="P:proteolysis"/>
    <property type="evidence" value="ECO:0007669"/>
    <property type="project" value="UniProtKB-KW"/>
</dbReference>
<proteinExistence type="inferred from homology"/>
<dbReference type="Pfam" id="PF00877">
    <property type="entry name" value="NLPC_P60"/>
    <property type="match status" value="1"/>
</dbReference>
<evidence type="ECO:0000256" key="1">
    <source>
        <dbReference type="ARBA" id="ARBA00007074"/>
    </source>
</evidence>
<evidence type="ECO:0000259" key="6">
    <source>
        <dbReference type="PROSITE" id="PS51935"/>
    </source>
</evidence>
<keyword evidence="3" id="KW-0732">Signal</keyword>
<evidence type="ECO:0000256" key="4">
    <source>
        <dbReference type="ARBA" id="ARBA00022801"/>
    </source>
</evidence>
<dbReference type="GO" id="GO:0008234">
    <property type="term" value="F:cysteine-type peptidase activity"/>
    <property type="evidence" value="ECO:0007669"/>
    <property type="project" value="UniProtKB-KW"/>
</dbReference>
<dbReference type="KEGG" id="lrug:AB8B22_04005"/>
<evidence type="ECO:0000256" key="2">
    <source>
        <dbReference type="ARBA" id="ARBA00022670"/>
    </source>
</evidence>
<dbReference type="RefSeq" id="WP_369711742.1">
    <property type="nucleotide sequence ID" value="NZ_CP165644.1"/>
</dbReference>
<protein>
    <submittedName>
        <fullName evidence="7">C40 family peptidase</fullName>
    </submittedName>
</protein>
<dbReference type="Gene3D" id="3.90.1720.10">
    <property type="entry name" value="endopeptidase domain like (from Nostoc punctiforme)"/>
    <property type="match status" value="1"/>
</dbReference>
<name>A0AB39VJV3_9FUSO</name>
<evidence type="ECO:0000256" key="3">
    <source>
        <dbReference type="ARBA" id="ARBA00022729"/>
    </source>
</evidence>
<dbReference type="SUPFAM" id="SSF54001">
    <property type="entry name" value="Cysteine proteinases"/>
    <property type="match status" value="1"/>
</dbReference>
<sequence>MTSYSHWKGTKYALGGDSKKGIDCSALTRQVYREVYKKELPRVSAQQVKSGKRVANKNLEPGDILFFKTNGGKTNHTTVYVGNTLFINASSSKGVVMSSLKSPYWNKSYKYGVRVKKS</sequence>
<dbReference type="AlphaFoldDB" id="A0AB39VJV3"/>
<keyword evidence="4" id="KW-0378">Hydrolase</keyword>
<dbReference type="PROSITE" id="PS51935">
    <property type="entry name" value="NLPC_P60"/>
    <property type="match status" value="1"/>
</dbReference>
<keyword evidence="2" id="KW-0645">Protease</keyword>
<dbReference type="InterPro" id="IPR052062">
    <property type="entry name" value="Murein_DD/LD_carboxypeptidase"/>
</dbReference>
<evidence type="ECO:0000313" key="7">
    <source>
        <dbReference type="EMBL" id="XDU67584.1"/>
    </source>
</evidence>
<evidence type="ECO:0000256" key="5">
    <source>
        <dbReference type="ARBA" id="ARBA00022807"/>
    </source>
</evidence>
<dbReference type="PANTHER" id="PTHR47360">
    <property type="entry name" value="MUREIN DD-ENDOPEPTIDASE MEPS/MUREIN LD-CARBOXYPEPTIDASE"/>
    <property type="match status" value="1"/>
</dbReference>
<dbReference type="InterPro" id="IPR000064">
    <property type="entry name" value="NLP_P60_dom"/>
</dbReference>
<dbReference type="InterPro" id="IPR038765">
    <property type="entry name" value="Papain-like_cys_pep_sf"/>
</dbReference>
<dbReference type="PANTHER" id="PTHR47360:SF1">
    <property type="entry name" value="ENDOPEPTIDASE NLPC-RELATED"/>
    <property type="match status" value="1"/>
</dbReference>
<keyword evidence="5" id="KW-0788">Thiol protease</keyword>
<comment type="similarity">
    <text evidence="1">Belongs to the peptidase C40 family.</text>
</comment>
<organism evidence="7">
    <name type="scientific">Leptotrichia rugosa</name>
    <dbReference type="NCBI Taxonomy" id="3239302"/>
    <lineage>
        <taxon>Bacteria</taxon>
        <taxon>Fusobacteriati</taxon>
        <taxon>Fusobacteriota</taxon>
        <taxon>Fusobacteriia</taxon>
        <taxon>Fusobacteriales</taxon>
        <taxon>Leptotrichiaceae</taxon>
        <taxon>Leptotrichia</taxon>
    </lineage>
</organism>
<feature type="domain" description="NlpC/P60" evidence="6">
    <location>
        <begin position="1"/>
        <end position="116"/>
    </location>
</feature>
<accession>A0AB39VJV3</accession>